<dbReference type="PANTHER" id="PTHR31901:SF9">
    <property type="entry name" value="GH3 DOMAIN-CONTAINING PROTEIN"/>
    <property type="match status" value="1"/>
</dbReference>
<dbReference type="InterPro" id="IPR055377">
    <property type="entry name" value="GH3_M"/>
</dbReference>
<dbReference type="Pfam" id="PF23572">
    <property type="entry name" value="GH3_C"/>
    <property type="match status" value="1"/>
</dbReference>
<dbReference type="eggNOG" id="COG3568">
    <property type="taxonomic scope" value="Bacteria"/>
</dbReference>
<name>F0SSH3_RUBBR</name>
<dbReference type="AlphaFoldDB" id="F0SSH3"/>
<feature type="domain" description="GH3 middle" evidence="1">
    <location>
        <begin position="355"/>
        <end position="422"/>
    </location>
</feature>
<reference evidence="4" key="1">
    <citation type="submission" date="2011-02" db="EMBL/GenBank/DDBJ databases">
        <title>The complete genome of Planctomyces brasiliensis DSM 5305.</title>
        <authorList>
            <person name="Lucas S."/>
            <person name="Copeland A."/>
            <person name="Lapidus A."/>
            <person name="Bruce D."/>
            <person name="Goodwin L."/>
            <person name="Pitluck S."/>
            <person name="Kyrpides N."/>
            <person name="Mavromatis K."/>
            <person name="Pagani I."/>
            <person name="Ivanova N."/>
            <person name="Ovchinnikova G."/>
            <person name="Lu M."/>
            <person name="Detter J.C."/>
            <person name="Han C."/>
            <person name="Land M."/>
            <person name="Hauser L."/>
            <person name="Markowitz V."/>
            <person name="Cheng J.-F."/>
            <person name="Hugenholtz P."/>
            <person name="Woyke T."/>
            <person name="Wu D."/>
            <person name="Tindall B."/>
            <person name="Pomrenke H.G."/>
            <person name="Brambilla E."/>
            <person name="Klenk H.-P."/>
            <person name="Eisen J.A."/>
        </authorList>
    </citation>
    <scope>NUCLEOTIDE SEQUENCE [LARGE SCALE GENOMIC DNA]</scope>
    <source>
        <strain evidence="4">ATCC 49424 / DSM 5305 / JCM 21570 / NBRC 103401 / IFAM 1448</strain>
    </source>
</reference>
<evidence type="ECO:0000313" key="4">
    <source>
        <dbReference type="Proteomes" id="UP000006860"/>
    </source>
</evidence>
<accession>F0SSH3</accession>
<dbReference type="InterPro" id="IPR055378">
    <property type="entry name" value="GH3_C"/>
</dbReference>
<dbReference type="Pfam" id="PF03321">
    <property type="entry name" value="GH3"/>
    <property type="match status" value="1"/>
</dbReference>
<evidence type="ECO:0000259" key="2">
    <source>
        <dbReference type="Pfam" id="PF23572"/>
    </source>
</evidence>
<dbReference type="EMBL" id="CP002546">
    <property type="protein sequence ID" value="ADY59244.1"/>
    <property type="molecule type" value="Genomic_DNA"/>
</dbReference>
<feature type="domain" description="GH3 C-terminal" evidence="2">
    <location>
        <begin position="438"/>
        <end position="552"/>
    </location>
</feature>
<evidence type="ECO:0000313" key="3">
    <source>
        <dbReference type="EMBL" id="ADY59244.1"/>
    </source>
</evidence>
<dbReference type="GO" id="GO:0016881">
    <property type="term" value="F:acid-amino acid ligase activity"/>
    <property type="evidence" value="ECO:0007669"/>
    <property type="project" value="TreeGrafter"/>
</dbReference>
<dbReference type="Proteomes" id="UP000006860">
    <property type="component" value="Chromosome"/>
</dbReference>
<evidence type="ECO:0000259" key="1">
    <source>
        <dbReference type="Pfam" id="PF23571"/>
    </source>
</evidence>
<dbReference type="Pfam" id="PF23571">
    <property type="entry name" value="GH3_M"/>
    <property type="match status" value="1"/>
</dbReference>
<dbReference type="InterPro" id="IPR004993">
    <property type="entry name" value="GH3"/>
</dbReference>
<dbReference type="HOGENOM" id="CLU_016249_3_2_0"/>
<protein>
    <submittedName>
        <fullName evidence="3">GH3 auxin-responsive promoter</fullName>
    </submittedName>
</protein>
<dbReference type="KEGG" id="pbs:Plabr_1633"/>
<keyword evidence="4" id="KW-1185">Reference proteome</keyword>
<dbReference type="RefSeq" id="WP_013627971.1">
    <property type="nucleotide sequence ID" value="NC_015174.1"/>
</dbReference>
<sequence>MSNFINKSVLPPVARFGLRRLHAHTYGRFEKTMNRAADQQQQWLLKRIRKCEETQFGIDHGFSNIHTVADFQRQIPVSDYTYFAPYIDEVAAGNTQALVPATEKLLRFTITTGSSGAPKLNPVTDTWLKEYKQAWGIWGLKNFVDHPRHVGLKMLQMAGTWEMGKTTGGYSISMVSALLARIQNPLLRPFYAIPSELNDVKDPVSRYYAALRLSILEPIGWIILMNPGTLIRLAEIGDENKEQLIRDIHDGGLSDHMDVPQEIRTKLAKRLSVANPAGARKLEEIVNRSGRLLPRDYWPNPVIACWLGGTAGYQSRYVRDYFGDSPLRDMGLVSSEGRHTIPIADDVPEGVPSLVSGFYEYVPVHEIESPDPTVLQGHELLEGQEYYLLMTTSAGYYRFNIGDIVRCNGFVGQAPLLEFTQKGTRVGDLEGEKVTERQILEAAHEAARELGLPLGLFTGVPRRLEREAPRYDFLVETADLPDAETARRFLHTFDQELAKLNFLWRARRKEGVLAPPHLWRLQAGRWEQYISAEVARVGTGDYQYKHPGIVLKEQWIDQFQPVDVITLS</sequence>
<dbReference type="PANTHER" id="PTHR31901">
    <property type="entry name" value="GH3 DOMAIN-CONTAINING PROTEIN"/>
    <property type="match status" value="1"/>
</dbReference>
<dbReference type="OrthoDB" id="614636at2"/>
<dbReference type="STRING" id="756272.Plabr_1633"/>
<proteinExistence type="predicted"/>
<dbReference type="GO" id="GO:0005737">
    <property type="term" value="C:cytoplasm"/>
    <property type="evidence" value="ECO:0007669"/>
    <property type="project" value="TreeGrafter"/>
</dbReference>
<organism evidence="3 4">
    <name type="scientific">Rubinisphaera brasiliensis (strain ATCC 49424 / DSM 5305 / JCM 21570 / IAM 15109 / NBRC 103401 / IFAM 1448)</name>
    <name type="common">Planctomyces brasiliensis</name>
    <dbReference type="NCBI Taxonomy" id="756272"/>
    <lineage>
        <taxon>Bacteria</taxon>
        <taxon>Pseudomonadati</taxon>
        <taxon>Planctomycetota</taxon>
        <taxon>Planctomycetia</taxon>
        <taxon>Planctomycetales</taxon>
        <taxon>Planctomycetaceae</taxon>
        <taxon>Rubinisphaera</taxon>
    </lineage>
</organism>
<gene>
    <name evidence="3" type="ordered locus">Plabr_1633</name>
</gene>